<gene>
    <name evidence="3" type="ORF">JCM21142_83200</name>
</gene>
<dbReference type="STRING" id="869213.GCA_000517085_04072"/>
<dbReference type="Proteomes" id="UP000019402">
    <property type="component" value="Unassembled WGS sequence"/>
</dbReference>
<dbReference type="InterPro" id="IPR045957">
    <property type="entry name" value="DUF6377"/>
</dbReference>
<dbReference type="eggNOG" id="COG2197">
    <property type="taxonomic scope" value="Bacteria"/>
</dbReference>
<proteinExistence type="predicted"/>
<keyword evidence="1" id="KW-1133">Transmembrane helix</keyword>
<feature type="domain" description="DUF6377" evidence="2">
    <location>
        <begin position="234"/>
        <end position="472"/>
    </location>
</feature>
<dbReference type="SUPFAM" id="SSF48452">
    <property type="entry name" value="TPR-like"/>
    <property type="match status" value="1"/>
</dbReference>
<accession>W7Y8B6</accession>
<sequence>MDRYAELDRLIENENFFNGKKERRLDSLKSEILERQVKGKEWECYQLYKKVADEYATYVFDSAMFYFRGAIDLAYRMNHQKAIAQCQSSFGHLLVSVGYYKEAIDTLNKVSVDQLPEGERQDYFSYKVRAYYDLADYINDDFYSPVYREIAEGYVDSVLEYRMPNSVQPLITKALRFLAKWQPDSAAYYYTMAGRMPLSMHEQAVVHSCLGYICIRQGKDALGKEHLIKSTMADIKTATKEAISLMVLADFLMEHGEIERAYEYIQKAKEDAAFFGSKQRMLQVAEIFPVIEVARLLQEEKKRQKAVRYIWIVSALVIVVLIFLLFVYRQLFNLRKIWMVIQQNNKELKVLNVRLKEANKIKERYIGHFFNMGSLFVGKLEDVSKSLNTLLVSNDPHKLKAILKTINPKKERDELFHNFDEVFLKLFPSFIQEVNELVEAKNNYVLRSGQLLNTELRILALIRLGVEDNETMSQVLGVSINTIYTYKTKARNKSALSAELFFERLKAIKSDR</sequence>
<dbReference type="EMBL" id="BAMD01000046">
    <property type="protein sequence ID" value="GAF04492.1"/>
    <property type="molecule type" value="Genomic_DNA"/>
</dbReference>
<protein>
    <recommendedName>
        <fullName evidence="2">DUF6377 domain-containing protein</fullName>
    </recommendedName>
</protein>
<evidence type="ECO:0000313" key="4">
    <source>
        <dbReference type="Proteomes" id="UP000019402"/>
    </source>
</evidence>
<keyword evidence="1" id="KW-0472">Membrane</keyword>
<name>W7Y8B6_9BACT</name>
<organism evidence="3 4">
    <name type="scientific">Saccharicrinis fermentans DSM 9555 = JCM 21142</name>
    <dbReference type="NCBI Taxonomy" id="869213"/>
    <lineage>
        <taxon>Bacteria</taxon>
        <taxon>Pseudomonadati</taxon>
        <taxon>Bacteroidota</taxon>
        <taxon>Bacteroidia</taxon>
        <taxon>Marinilabiliales</taxon>
        <taxon>Marinilabiliaceae</taxon>
        <taxon>Saccharicrinis</taxon>
    </lineage>
</organism>
<evidence type="ECO:0000256" key="1">
    <source>
        <dbReference type="SAM" id="Phobius"/>
    </source>
</evidence>
<dbReference type="AlphaFoldDB" id="W7Y8B6"/>
<dbReference type="Gene3D" id="1.25.40.10">
    <property type="entry name" value="Tetratricopeptide repeat domain"/>
    <property type="match status" value="1"/>
</dbReference>
<dbReference type="Pfam" id="PF19904">
    <property type="entry name" value="DUF6377"/>
    <property type="match status" value="1"/>
</dbReference>
<evidence type="ECO:0000313" key="3">
    <source>
        <dbReference type="EMBL" id="GAF04492.1"/>
    </source>
</evidence>
<reference evidence="3 4" key="1">
    <citation type="journal article" date="2014" name="Genome Announc.">
        <title>Draft Genome Sequence of Cytophaga fermentans JCM 21142T, a Facultative Anaerobe Isolated from Marine Mud.</title>
        <authorList>
            <person name="Starns D."/>
            <person name="Oshima K."/>
            <person name="Suda W."/>
            <person name="Iino T."/>
            <person name="Yuki M."/>
            <person name="Inoue J."/>
            <person name="Kitamura K."/>
            <person name="Iida T."/>
            <person name="Darby A."/>
            <person name="Hattori M."/>
            <person name="Ohkuma M."/>
        </authorList>
    </citation>
    <scope>NUCLEOTIDE SEQUENCE [LARGE SCALE GENOMIC DNA]</scope>
    <source>
        <strain evidence="3 4">JCM 21142</strain>
    </source>
</reference>
<keyword evidence="1" id="KW-0812">Transmembrane</keyword>
<comment type="caution">
    <text evidence="3">The sequence shown here is derived from an EMBL/GenBank/DDBJ whole genome shotgun (WGS) entry which is preliminary data.</text>
</comment>
<keyword evidence="4" id="KW-1185">Reference proteome</keyword>
<dbReference type="InterPro" id="IPR011990">
    <property type="entry name" value="TPR-like_helical_dom_sf"/>
</dbReference>
<evidence type="ECO:0000259" key="2">
    <source>
        <dbReference type="Pfam" id="PF19904"/>
    </source>
</evidence>
<feature type="transmembrane region" description="Helical" evidence="1">
    <location>
        <begin position="309"/>
        <end position="328"/>
    </location>
</feature>